<dbReference type="GO" id="GO:0050839">
    <property type="term" value="F:cell adhesion molecule binding"/>
    <property type="evidence" value="ECO:0007669"/>
    <property type="project" value="TreeGrafter"/>
</dbReference>
<evidence type="ECO:0000313" key="3">
    <source>
        <dbReference type="EMBL" id="EFE71627.2"/>
    </source>
</evidence>
<dbReference type="GO" id="GO:0007155">
    <property type="term" value="P:cell adhesion"/>
    <property type="evidence" value="ECO:0007669"/>
    <property type="project" value="TreeGrafter"/>
</dbReference>
<evidence type="ECO:0000259" key="2">
    <source>
        <dbReference type="PROSITE" id="PS50213"/>
    </source>
</evidence>
<dbReference type="Pfam" id="PF02469">
    <property type="entry name" value="Fasciclin"/>
    <property type="match status" value="1"/>
</dbReference>
<dbReference type="FunFam" id="2.30.180.10:FF:000032">
    <property type="entry name" value="Fasciclin domain-containing protein, putative"/>
    <property type="match status" value="1"/>
</dbReference>
<dbReference type="InterPro" id="IPR000782">
    <property type="entry name" value="FAS1_domain"/>
</dbReference>
<gene>
    <name evidence="3" type="ORF">SSFG_06863</name>
</gene>
<feature type="domain" description="FAS1" evidence="2">
    <location>
        <begin position="70"/>
        <end position="200"/>
    </location>
</feature>
<proteinExistence type="predicted"/>
<organism evidence="3 4">
    <name type="scientific">Streptomyces viridosporus (strain ATCC 14672 / DSM 40746 / JCM 4963 / KCTC 9882 / NRRL B-12104 / FH 1290)</name>
    <name type="common">Streptomyces ghanaensis</name>
    <dbReference type="NCBI Taxonomy" id="566461"/>
    <lineage>
        <taxon>Bacteria</taxon>
        <taxon>Bacillati</taxon>
        <taxon>Actinomycetota</taxon>
        <taxon>Actinomycetes</taxon>
        <taxon>Kitasatosporales</taxon>
        <taxon>Streptomycetaceae</taxon>
        <taxon>Streptomyces</taxon>
    </lineage>
</organism>
<dbReference type="InterPro" id="IPR036378">
    <property type="entry name" value="FAS1_dom_sf"/>
</dbReference>
<dbReference type="GO" id="GO:0005615">
    <property type="term" value="C:extracellular space"/>
    <property type="evidence" value="ECO:0007669"/>
    <property type="project" value="TreeGrafter"/>
</dbReference>
<name>D6A473_STRV1</name>
<dbReference type="SMART" id="SM00554">
    <property type="entry name" value="FAS1"/>
    <property type="match status" value="1"/>
</dbReference>
<evidence type="ECO:0000256" key="1">
    <source>
        <dbReference type="SAM" id="SignalP"/>
    </source>
</evidence>
<dbReference type="PANTHER" id="PTHR10900">
    <property type="entry name" value="PERIOSTIN-RELATED"/>
    <property type="match status" value="1"/>
</dbReference>
<dbReference type="Proteomes" id="UP000003824">
    <property type="component" value="Unassembled WGS sequence"/>
</dbReference>
<feature type="signal peptide" evidence="1">
    <location>
        <begin position="1"/>
        <end position="44"/>
    </location>
</feature>
<dbReference type="SUPFAM" id="SSF82153">
    <property type="entry name" value="FAS1 domain"/>
    <property type="match status" value="1"/>
</dbReference>
<dbReference type="eggNOG" id="COG2335">
    <property type="taxonomic scope" value="Bacteria"/>
</dbReference>
<dbReference type="GO" id="GO:0030198">
    <property type="term" value="P:extracellular matrix organization"/>
    <property type="evidence" value="ECO:0007669"/>
    <property type="project" value="TreeGrafter"/>
</dbReference>
<accession>D6A473</accession>
<dbReference type="InterPro" id="IPR050904">
    <property type="entry name" value="Adhesion/Biosynth-related"/>
</dbReference>
<dbReference type="EMBL" id="DS999641">
    <property type="protein sequence ID" value="EFE71627.2"/>
    <property type="molecule type" value="Genomic_DNA"/>
</dbReference>
<dbReference type="GO" id="GO:0031012">
    <property type="term" value="C:extracellular matrix"/>
    <property type="evidence" value="ECO:0007669"/>
    <property type="project" value="TreeGrafter"/>
</dbReference>
<reference evidence="4" key="1">
    <citation type="submission" date="2008-12" db="EMBL/GenBank/DDBJ databases">
        <title>Annotation of Streptomyces ghanaensis ATCC 14672.</title>
        <authorList>
            <consortium name="The Broad Institute Genome Sequencing Platform"/>
            <consortium name="Broad Institute Microbial Sequencing Center"/>
            <person name="Fischbach M."/>
            <person name="Ward D."/>
            <person name="Young S."/>
            <person name="Kodira C.D."/>
            <person name="Zeng Q."/>
            <person name="Koehrsen M."/>
            <person name="Godfrey P."/>
            <person name="Alvarado L."/>
            <person name="Berlin A.M."/>
            <person name="Borenstein D."/>
            <person name="Chen Z."/>
            <person name="Engels R."/>
            <person name="Freedman E."/>
            <person name="Gellesch M."/>
            <person name="Goldberg J."/>
            <person name="Griggs A."/>
            <person name="Gujja S."/>
            <person name="Heiman D.I."/>
            <person name="Hepburn T.A."/>
            <person name="Howarth C."/>
            <person name="Jen D."/>
            <person name="Larson L."/>
            <person name="Lewis B."/>
            <person name="Mehta T."/>
            <person name="Park D."/>
            <person name="Pearson M."/>
            <person name="Roberts A."/>
            <person name="Saif S."/>
            <person name="Shea T.D."/>
            <person name="Shenoy N."/>
            <person name="Sisk P."/>
            <person name="Stolte C."/>
            <person name="Sykes S.N."/>
            <person name="Walk T."/>
            <person name="White J."/>
            <person name="Yandava C."/>
            <person name="Straight P."/>
            <person name="Clardy J."/>
            <person name="Hung D."/>
            <person name="Kolter R."/>
            <person name="Mekalanos J."/>
            <person name="Walker S."/>
            <person name="Walsh C.T."/>
            <person name="Wieland B.L.C."/>
            <person name="Ilzarbe M."/>
            <person name="Galagan J."/>
            <person name="Nusbaum C."/>
            <person name="Birren B."/>
        </authorList>
    </citation>
    <scope>NUCLEOTIDE SEQUENCE [LARGE SCALE GENOMIC DNA]</scope>
    <source>
        <strain evidence="4">ATCC 14672 / DSM 40746 / JCM 4963 / KCTC 9882 / NRRL B-12104 / FH 1290</strain>
    </source>
</reference>
<feature type="chain" id="PRO_5003080398" evidence="1">
    <location>
        <begin position="45"/>
        <end position="204"/>
    </location>
</feature>
<protein>
    <submittedName>
        <fullName evidence="3">Lipoprotein</fullName>
    </submittedName>
</protein>
<dbReference type="PROSITE" id="PS50213">
    <property type="entry name" value="FAS1"/>
    <property type="match status" value="1"/>
</dbReference>
<keyword evidence="3" id="KW-0449">Lipoprotein</keyword>
<sequence length="204" mass="21264">MQCSRLHGRKVAMRFTRTRTAKATAAAVVALPLALGGLAAQSHAQDASPSPSGTFGPGCSAISQKADTSKDKVVEAAAAYPQLSQLVAAAARANLIGTLDGKPDVTIFAPNNQAFQKVTVSQLDSLLGNQEQLKKVLTYHVVDQQITPNELPKGSFTTVEGSKLTTSGSGTDFKVNDEANIVCGNIKAANATIYIIDTVLQPPS</sequence>
<dbReference type="PANTHER" id="PTHR10900:SF77">
    <property type="entry name" value="FI19380P1"/>
    <property type="match status" value="1"/>
</dbReference>
<dbReference type="AlphaFoldDB" id="D6A473"/>
<keyword evidence="1" id="KW-0732">Signal</keyword>
<evidence type="ECO:0000313" key="4">
    <source>
        <dbReference type="Proteomes" id="UP000003824"/>
    </source>
</evidence>
<dbReference type="Gene3D" id="2.30.180.10">
    <property type="entry name" value="FAS1 domain"/>
    <property type="match status" value="1"/>
</dbReference>